<dbReference type="OrthoDB" id="9796786at2"/>
<dbReference type="InterPro" id="IPR001387">
    <property type="entry name" value="Cro/C1-type_HTH"/>
</dbReference>
<dbReference type="Pfam" id="PF06114">
    <property type="entry name" value="Peptidase_M78"/>
    <property type="match status" value="1"/>
</dbReference>
<dbReference type="RefSeq" id="WP_046054334.1">
    <property type="nucleotide sequence ID" value="NZ_LACH01000027.1"/>
</dbReference>
<sequence>MSQAALVNPSLLTWSRERAGLSTEQVAKKLPVKPDRVQEWESGETKPTFLQAQKWASLAHIPFGFLFLQQPPVEQLPLPDLRTVGGIAPQRPSLELLDTVRDSIRKQDWYLEYLQNQEHQPLAFVGRFNSRSQVAEVVDDIRRTLGVNPDAARLDYDKYSRALIEAAEAAGILVMRSGIALGNTHRKLEVSEFRGFAISNAYAPVVFVNSSDAPTARLFTLLHELAHIWIGSSGVSDGNTANGRDEERFCNAVAGEFLAPEAQFRALWNADVNWEDNLAPLATRFHISKLAIGRRALDLGYLRQAQYSAYYRMILKTFQDDKGGAGDYYRNATAKNSPRLSKAVLTEAMSGRMLLRDAGHLLGVQPAKLRTLASRITE</sequence>
<reference evidence="3 4" key="1">
    <citation type="submission" date="2015-03" db="EMBL/GenBank/DDBJ databases">
        <title>Comparative genomics of Pseudomonas insights into diversity of traits involved in vanlence and defense.</title>
        <authorList>
            <person name="Qin Y."/>
        </authorList>
    </citation>
    <scope>NUCLEOTIDE SEQUENCE [LARGE SCALE GENOMIC DNA]</scope>
    <source>
        <strain evidence="3 4">H24</strain>
    </source>
</reference>
<organism evidence="3 4">
    <name type="scientific">Pseudomonas fluorescens</name>
    <dbReference type="NCBI Taxonomy" id="294"/>
    <lineage>
        <taxon>Bacteria</taxon>
        <taxon>Pseudomonadati</taxon>
        <taxon>Pseudomonadota</taxon>
        <taxon>Gammaproteobacteria</taxon>
        <taxon>Pseudomonadales</taxon>
        <taxon>Pseudomonadaceae</taxon>
        <taxon>Pseudomonas</taxon>
    </lineage>
</organism>
<dbReference type="EMBL" id="LACH01000027">
    <property type="protein sequence ID" value="KJZ65152.1"/>
    <property type="molecule type" value="Genomic_DNA"/>
</dbReference>
<dbReference type="SUPFAM" id="SSF47413">
    <property type="entry name" value="lambda repressor-like DNA-binding domains"/>
    <property type="match status" value="1"/>
</dbReference>
<dbReference type="InterPro" id="IPR010359">
    <property type="entry name" value="IrrE_HExxH"/>
</dbReference>
<gene>
    <name evidence="3" type="ORF">VD17_14115</name>
</gene>
<name>A0A0F4VAZ7_PSEFL</name>
<dbReference type="PATRIC" id="fig|294.133.peg.2294"/>
<dbReference type="Gene3D" id="1.10.10.2910">
    <property type="match status" value="1"/>
</dbReference>
<dbReference type="Proteomes" id="UP000033400">
    <property type="component" value="Unassembled WGS sequence"/>
</dbReference>
<dbReference type="PANTHER" id="PTHR43236:SF2">
    <property type="entry name" value="BLL0069 PROTEIN"/>
    <property type="match status" value="1"/>
</dbReference>
<evidence type="ECO:0000313" key="4">
    <source>
        <dbReference type="Proteomes" id="UP000033400"/>
    </source>
</evidence>
<protein>
    <submittedName>
        <fullName evidence="3">XRE family transcriptional regulator</fullName>
    </submittedName>
</protein>
<dbReference type="SMART" id="SM00530">
    <property type="entry name" value="HTH_XRE"/>
    <property type="match status" value="1"/>
</dbReference>
<evidence type="ECO:0000259" key="2">
    <source>
        <dbReference type="PROSITE" id="PS50943"/>
    </source>
</evidence>
<dbReference type="InterPro" id="IPR052345">
    <property type="entry name" value="Rad_response_metalloprotease"/>
</dbReference>
<comment type="similarity">
    <text evidence="1">Belongs to the short-chain fatty acyl-CoA assimilation regulator (ScfR) family.</text>
</comment>
<feature type="domain" description="HTH cro/C1-type" evidence="2">
    <location>
        <begin position="16"/>
        <end position="66"/>
    </location>
</feature>
<dbReference type="PROSITE" id="PS50943">
    <property type="entry name" value="HTH_CROC1"/>
    <property type="match status" value="1"/>
</dbReference>
<proteinExistence type="inferred from homology"/>
<dbReference type="Pfam" id="PF01381">
    <property type="entry name" value="HTH_3"/>
    <property type="match status" value="1"/>
</dbReference>
<evidence type="ECO:0000313" key="3">
    <source>
        <dbReference type="EMBL" id="KJZ65152.1"/>
    </source>
</evidence>
<dbReference type="Gene3D" id="1.10.260.40">
    <property type="entry name" value="lambda repressor-like DNA-binding domains"/>
    <property type="match status" value="1"/>
</dbReference>
<dbReference type="PANTHER" id="PTHR43236">
    <property type="entry name" value="ANTITOXIN HIGA1"/>
    <property type="match status" value="1"/>
</dbReference>
<accession>A0A0F4VAZ7</accession>
<dbReference type="AlphaFoldDB" id="A0A0F4VAZ7"/>
<comment type="caution">
    <text evidence="3">The sequence shown here is derived from an EMBL/GenBank/DDBJ whole genome shotgun (WGS) entry which is preliminary data.</text>
</comment>
<evidence type="ECO:0000256" key="1">
    <source>
        <dbReference type="ARBA" id="ARBA00007227"/>
    </source>
</evidence>
<dbReference type="GO" id="GO:0003677">
    <property type="term" value="F:DNA binding"/>
    <property type="evidence" value="ECO:0007669"/>
    <property type="project" value="InterPro"/>
</dbReference>
<dbReference type="CDD" id="cd00093">
    <property type="entry name" value="HTH_XRE"/>
    <property type="match status" value="1"/>
</dbReference>
<dbReference type="InterPro" id="IPR010982">
    <property type="entry name" value="Lambda_DNA-bd_dom_sf"/>
</dbReference>